<dbReference type="EC" id="2.7.13.3" evidence="2"/>
<dbReference type="PRINTS" id="PR00344">
    <property type="entry name" value="BCTRLSENSOR"/>
</dbReference>
<dbReference type="STRING" id="996166.SAMN05192554_11645"/>
<dbReference type="Gene3D" id="1.10.287.130">
    <property type="match status" value="1"/>
</dbReference>
<evidence type="ECO:0000259" key="7">
    <source>
        <dbReference type="PROSITE" id="PS50109"/>
    </source>
</evidence>
<dbReference type="InterPro" id="IPR013656">
    <property type="entry name" value="PAS_4"/>
</dbReference>
<sequence length="493" mass="53261">MDACGAGVRSSTRVGVAVFDEAGRHVFANGEYAALYGYDEPAELLDEHWDACLPSSHDDCVTDGLTAVERSGRWFGTVREFDADGGAEREYDLTFVRSTSGETVVIVREGDRLCSHEDRLAALNEATQYLFATERTSVIAKAAIDVAQCVFDQPFVTLWLETDDSDHLLPVAGSDASRVLAGYEDLELPPVPPGTLEMETFESGERTVVQDYSSHPGRAFPDLPLSSVLLAPVGEYGLLCTAVPHAGELGEETVELLTLLARNVGVALDRASKHRELERRNERLDQFTGVVSHDLRGPLSVISGNVEIARETGETAYLDEVDQAVERMDRLISEVLTLAREGEAVGDPEQVSLVETATRAWHSLPTADATLVVDEDAIVTADPERLQTVFENLFRNSIEHGHGDVTVTVESTGDGFVVSDDGPGIPEAERESVFDRGFTTSEDGTGFGLAIVETVAEGHGWAVSVAESDAGGARFVFDGADVRHGPRRTVSEH</sequence>
<dbReference type="Proteomes" id="UP000199370">
    <property type="component" value="Unassembled WGS sequence"/>
</dbReference>
<dbReference type="InterPro" id="IPR050736">
    <property type="entry name" value="Sensor_HK_Regulatory"/>
</dbReference>
<dbReference type="EMBL" id="FNIA01000016">
    <property type="protein sequence ID" value="SDN12877.1"/>
    <property type="molecule type" value="Genomic_DNA"/>
</dbReference>
<dbReference type="InterPro" id="IPR035965">
    <property type="entry name" value="PAS-like_dom_sf"/>
</dbReference>
<protein>
    <recommendedName>
        <fullName evidence="2">histidine kinase</fullName>
        <ecNumber evidence="2">2.7.13.3</ecNumber>
    </recommendedName>
</protein>
<dbReference type="GO" id="GO:0000155">
    <property type="term" value="F:phosphorelay sensor kinase activity"/>
    <property type="evidence" value="ECO:0007669"/>
    <property type="project" value="InterPro"/>
</dbReference>
<accession>A0A1G9YV92</accession>
<dbReference type="InterPro" id="IPR005467">
    <property type="entry name" value="His_kinase_dom"/>
</dbReference>
<evidence type="ECO:0000256" key="3">
    <source>
        <dbReference type="ARBA" id="ARBA00022553"/>
    </source>
</evidence>
<dbReference type="SUPFAM" id="SSF55874">
    <property type="entry name" value="ATPase domain of HSP90 chaperone/DNA topoisomerase II/histidine kinase"/>
    <property type="match status" value="1"/>
</dbReference>
<dbReference type="OrthoDB" id="8127at2157"/>
<dbReference type="Gene3D" id="3.30.450.20">
    <property type="entry name" value="PAS domain"/>
    <property type="match status" value="1"/>
</dbReference>
<keyword evidence="4" id="KW-0808">Transferase</keyword>
<evidence type="ECO:0000256" key="4">
    <source>
        <dbReference type="ARBA" id="ARBA00022679"/>
    </source>
</evidence>
<dbReference type="Pfam" id="PF08448">
    <property type="entry name" value="PAS_4"/>
    <property type="match status" value="1"/>
</dbReference>
<dbReference type="RefSeq" id="WP_089734777.1">
    <property type="nucleotide sequence ID" value="NZ_FNIA01000016.1"/>
</dbReference>
<dbReference type="PANTHER" id="PTHR43711:SF1">
    <property type="entry name" value="HISTIDINE KINASE 1"/>
    <property type="match status" value="1"/>
</dbReference>
<dbReference type="SUPFAM" id="SSF55785">
    <property type="entry name" value="PYP-like sensor domain (PAS domain)"/>
    <property type="match status" value="1"/>
</dbReference>
<dbReference type="PANTHER" id="PTHR43711">
    <property type="entry name" value="TWO-COMPONENT HISTIDINE KINASE"/>
    <property type="match status" value="1"/>
</dbReference>
<comment type="catalytic activity">
    <reaction evidence="1">
        <text>ATP + protein L-histidine = ADP + protein N-phospho-L-histidine.</text>
        <dbReference type="EC" id="2.7.13.3"/>
    </reaction>
</comment>
<dbReference type="InterPro" id="IPR003594">
    <property type="entry name" value="HATPase_dom"/>
</dbReference>
<dbReference type="CDD" id="cd00075">
    <property type="entry name" value="HATPase"/>
    <property type="match status" value="1"/>
</dbReference>
<name>A0A1G9YV92_9EURY</name>
<evidence type="ECO:0000256" key="2">
    <source>
        <dbReference type="ARBA" id="ARBA00012438"/>
    </source>
</evidence>
<dbReference type="Pfam" id="PF00512">
    <property type="entry name" value="HisKA"/>
    <property type="match status" value="1"/>
</dbReference>
<dbReference type="AlphaFoldDB" id="A0A1G9YV92"/>
<evidence type="ECO:0000313" key="8">
    <source>
        <dbReference type="EMBL" id="SDN12877.1"/>
    </source>
</evidence>
<evidence type="ECO:0000256" key="5">
    <source>
        <dbReference type="ARBA" id="ARBA00022777"/>
    </source>
</evidence>
<evidence type="ECO:0000313" key="9">
    <source>
        <dbReference type="Proteomes" id="UP000199370"/>
    </source>
</evidence>
<dbReference type="SMART" id="SM00387">
    <property type="entry name" value="HATPase_c"/>
    <property type="match status" value="1"/>
</dbReference>
<dbReference type="Gene3D" id="3.30.450.40">
    <property type="match status" value="1"/>
</dbReference>
<evidence type="ECO:0000256" key="1">
    <source>
        <dbReference type="ARBA" id="ARBA00000085"/>
    </source>
</evidence>
<keyword evidence="3" id="KW-0597">Phosphoprotein</keyword>
<keyword evidence="6" id="KW-0902">Two-component regulatory system</keyword>
<dbReference type="InterPro" id="IPR003018">
    <property type="entry name" value="GAF"/>
</dbReference>
<dbReference type="PROSITE" id="PS50109">
    <property type="entry name" value="HIS_KIN"/>
    <property type="match status" value="1"/>
</dbReference>
<reference evidence="8 9" key="1">
    <citation type="submission" date="2016-10" db="EMBL/GenBank/DDBJ databases">
        <authorList>
            <person name="de Groot N.N."/>
        </authorList>
    </citation>
    <scope>NUCLEOTIDE SEQUENCE [LARGE SCALE GENOMIC DNA]</scope>
    <source>
        <strain evidence="9">EB21,IBRC-M 10013,KCTC 4048</strain>
    </source>
</reference>
<keyword evidence="5 8" id="KW-0418">Kinase</keyword>
<dbReference type="InterPro" id="IPR004358">
    <property type="entry name" value="Sig_transdc_His_kin-like_C"/>
</dbReference>
<dbReference type="InterPro" id="IPR036097">
    <property type="entry name" value="HisK_dim/P_sf"/>
</dbReference>
<dbReference type="SUPFAM" id="SSF47384">
    <property type="entry name" value="Homodimeric domain of signal transducing histidine kinase"/>
    <property type="match status" value="1"/>
</dbReference>
<proteinExistence type="predicted"/>
<dbReference type="SMART" id="SM00388">
    <property type="entry name" value="HisKA"/>
    <property type="match status" value="1"/>
</dbReference>
<evidence type="ECO:0000256" key="6">
    <source>
        <dbReference type="ARBA" id="ARBA00023012"/>
    </source>
</evidence>
<dbReference type="InterPro" id="IPR029016">
    <property type="entry name" value="GAF-like_dom_sf"/>
</dbReference>
<feature type="domain" description="Histidine kinase" evidence="7">
    <location>
        <begin position="290"/>
        <end position="477"/>
    </location>
</feature>
<dbReference type="Pfam" id="PF13185">
    <property type="entry name" value="GAF_2"/>
    <property type="match status" value="1"/>
</dbReference>
<dbReference type="InterPro" id="IPR036890">
    <property type="entry name" value="HATPase_C_sf"/>
</dbReference>
<dbReference type="CDD" id="cd00082">
    <property type="entry name" value="HisKA"/>
    <property type="match status" value="1"/>
</dbReference>
<dbReference type="Pfam" id="PF02518">
    <property type="entry name" value="HATPase_c"/>
    <property type="match status" value="1"/>
</dbReference>
<dbReference type="Gene3D" id="3.30.565.10">
    <property type="entry name" value="Histidine kinase-like ATPase, C-terminal domain"/>
    <property type="match status" value="1"/>
</dbReference>
<dbReference type="InterPro" id="IPR003661">
    <property type="entry name" value="HisK_dim/P_dom"/>
</dbReference>
<gene>
    <name evidence="8" type="ORF">SAMN05192554_11645</name>
</gene>
<organism evidence="8 9">
    <name type="scientific">Haloarchaeobius iranensis</name>
    <dbReference type="NCBI Taxonomy" id="996166"/>
    <lineage>
        <taxon>Archaea</taxon>
        <taxon>Methanobacteriati</taxon>
        <taxon>Methanobacteriota</taxon>
        <taxon>Stenosarchaea group</taxon>
        <taxon>Halobacteria</taxon>
        <taxon>Halobacteriales</taxon>
        <taxon>Halorubellaceae</taxon>
        <taxon>Haloarchaeobius</taxon>
    </lineage>
</organism>
<dbReference type="SUPFAM" id="SSF55781">
    <property type="entry name" value="GAF domain-like"/>
    <property type="match status" value="1"/>
</dbReference>
<keyword evidence="9" id="KW-1185">Reference proteome</keyword>